<organism evidence="8 9">
    <name type="scientific">Edaphochlamys debaryana</name>
    <dbReference type="NCBI Taxonomy" id="47281"/>
    <lineage>
        <taxon>Eukaryota</taxon>
        <taxon>Viridiplantae</taxon>
        <taxon>Chlorophyta</taxon>
        <taxon>core chlorophytes</taxon>
        <taxon>Chlorophyceae</taxon>
        <taxon>CS clade</taxon>
        <taxon>Chlamydomonadales</taxon>
        <taxon>Chlamydomonadales incertae sedis</taxon>
        <taxon>Edaphochlamys</taxon>
    </lineage>
</organism>
<dbReference type="PANTHER" id="PTHR11062:SF376">
    <property type="entry name" value="EXOSTOSIN FAMILY PROTEIN"/>
    <property type="match status" value="1"/>
</dbReference>
<gene>
    <name evidence="8" type="ORF">HYH03_006206</name>
</gene>
<feature type="chain" id="PRO_5032522542" description="EGF-like domain-containing protein" evidence="6">
    <location>
        <begin position="38"/>
        <end position="602"/>
    </location>
</feature>
<dbReference type="PROSITE" id="PS00022">
    <property type="entry name" value="EGF_1"/>
    <property type="match status" value="1"/>
</dbReference>
<comment type="caution">
    <text evidence="4">Lacks conserved residue(s) required for the propagation of feature annotation.</text>
</comment>
<protein>
    <recommendedName>
        <fullName evidence="7">EGF-like domain-containing protein</fullName>
    </recommendedName>
</protein>
<comment type="subcellular location">
    <subcellularLocation>
        <location evidence="1">Golgi apparatus membrane</location>
        <topology evidence="1">Single-pass type II membrane protein</topology>
    </subcellularLocation>
</comment>
<dbReference type="InterPro" id="IPR040911">
    <property type="entry name" value="Exostosin_GT47"/>
</dbReference>
<evidence type="ECO:0000256" key="2">
    <source>
        <dbReference type="ARBA" id="ARBA00010271"/>
    </source>
</evidence>
<feature type="region of interest" description="Disordered" evidence="5">
    <location>
        <begin position="523"/>
        <end position="548"/>
    </location>
</feature>
<keyword evidence="9" id="KW-1185">Reference proteome</keyword>
<dbReference type="Proteomes" id="UP000612055">
    <property type="component" value="Unassembled WGS sequence"/>
</dbReference>
<feature type="domain" description="EGF-like" evidence="7">
    <location>
        <begin position="36"/>
        <end position="69"/>
    </location>
</feature>
<keyword evidence="4" id="KW-1015">Disulfide bond</keyword>
<evidence type="ECO:0000313" key="9">
    <source>
        <dbReference type="Proteomes" id="UP000612055"/>
    </source>
</evidence>
<feature type="disulfide bond" evidence="4">
    <location>
        <begin position="40"/>
        <end position="50"/>
    </location>
</feature>
<accession>A0A835Y7H9</accession>
<evidence type="ECO:0000256" key="6">
    <source>
        <dbReference type="SAM" id="SignalP"/>
    </source>
</evidence>
<dbReference type="OrthoDB" id="527242at2759"/>
<keyword evidence="6" id="KW-0732">Signal</keyword>
<proteinExistence type="inferred from homology"/>
<dbReference type="Gene3D" id="2.170.300.10">
    <property type="entry name" value="Tie2 ligand-binding domain superfamily"/>
    <property type="match status" value="1"/>
</dbReference>
<dbReference type="AlphaFoldDB" id="A0A835Y7H9"/>
<dbReference type="PROSITE" id="PS50026">
    <property type="entry name" value="EGF_3"/>
    <property type="match status" value="1"/>
</dbReference>
<evidence type="ECO:0000256" key="1">
    <source>
        <dbReference type="ARBA" id="ARBA00004323"/>
    </source>
</evidence>
<feature type="signal peptide" evidence="6">
    <location>
        <begin position="1"/>
        <end position="37"/>
    </location>
</feature>
<evidence type="ECO:0000313" key="8">
    <source>
        <dbReference type="EMBL" id="KAG2495606.1"/>
    </source>
</evidence>
<keyword evidence="4" id="KW-0245">EGF-like domain</keyword>
<evidence type="ECO:0000256" key="4">
    <source>
        <dbReference type="PROSITE-ProRule" id="PRU00076"/>
    </source>
</evidence>
<comment type="similarity">
    <text evidence="2">Belongs to the glycosyltransferase 47 family.</text>
</comment>
<comment type="caution">
    <text evidence="8">The sequence shown here is derived from an EMBL/GenBank/DDBJ whole genome shotgun (WGS) entry which is preliminary data.</text>
</comment>
<feature type="disulfide bond" evidence="4">
    <location>
        <begin position="59"/>
        <end position="68"/>
    </location>
</feature>
<dbReference type="PANTHER" id="PTHR11062">
    <property type="entry name" value="EXOSTOSIN HEPARAN SULFATE GLYCOSYLTRANSFERASE -RELATED"/>
    <property type="match status" value="1"/>
</dbReference>
<reference evidence="8" key="1">
    <citation type="journal article" date="2020" name="bioRxiv">
        <title>Comparative genomics of Chlamydomonas.</title>
        <authorList>
            <person name="Craig R.J."/>
            <person name="Hasan A.R."/>
            <person name="Ness R.W."/>
            <person name="Keightley P.D."/>
        </authorList>
    </citation>
    <scope>NUCLEOTIDE SEQUENCE</scope>
    <source>
        <strain evidence="8">CCAP 11/70</strain>
    </source>
</reference>
<dbReference type="GO" id="GO:0016757">
    <property type="term" value="F:glycosyltransferase activity"/>
    <property type="evidence" value="ECO:0007669"/>
    <property type="project" value="InterPro"/>
</dbReference>
<evidence type="ECO:0000259" key="7">
    <source>
        <dbReference type="PROSITE" id="PS50026"/>
    </source>
</evidence>
<evidence type="ECO:0000256" key="3">
    <source>
        <dbReference type="ARBA" id="ARBA00023034"/>
    </source>
</evidence>
<dbReference type="Pfam" id="PF03016">
    <property type="entry name" value="Exostosin_GT47"/>
    <property type="match status" value="1"/>
</dbReference>
<dbReference type="GO" id="GO:0000139">
    <property type="term" value="C:Golgi membrane"/>
    <property type="evidence" value="ECO:0007669"/>
    <property type="project" value="UniProtKB-SubCell"/>
</dbReference>
<dbReference type="EMBL" id="JAEHOE010000023">
    <property type="protein sequence ID" value="KAG2495606.1"/>
    <property type="molecule type" value="Genomic_DNA"/>
</dbReference>
<name>A0A835Y7H9_9CHLO</name>
<dbReference type="InterPro" id="IPR000742">
    <property type="entry name" value="EGF"/>
</dbReference>
<evidence type="ECO:0000256" key="5">
    <source>
        <dbReference type="SAM" id="MobiDB-lite"/>
    </source>
</evidence>
<keyword evidence="3" id="KW-0333">Golgi apparatus</keyword>
<dbReference type="InterPro" id="IPR004263">
    <property type="entry name" value="Exostosin"/>
</dbReference>
<sequence length="602" mass="66604">MRKRGGQPWTPRDGTRCVLLLLVGGWLIIHLQQPVWAVPCLEGCTLKGTCNEELGRCDCPHHLMGPLCEQELPLENLTRVCTWRGYDIKSCTEAKGCPNNCNGAGECLGGSCKCKPGTFGSDCSLSLGPDGKPRLLADRGYTPRARGPRVYVYELPPAMNTWVNEARLDRPTTRLFQQRLVATGARVADGDNADWWFIPITLRGPDHRRLAEAVTYIASMHPWWNRTGGHRHMVVALGDTGRRETERGTLTENMTFVSHWGLYKDRLASGWPASHRNATDIVLPVFLTDLAHFHIPRGRNHPLFMTKADPARRERNGPFFFMAGRVCGDHSVPRTDGVWPHCQTNKSPGYSGGVRQLVHFHHWNRTGYSIEVRDKQYGKHLVTSKYCFGPMGGGHGQRQIQAALAGCVPVVISDGVLESFEPYLDWNEFGVRVAEADIPRLHEILAAISPEEYARKVSRLRCAAQHLAFSTVTGSFMGESGRFDAFETLLEVLRAKAEHPGVSPEGLRRADARLDAFMECREQEEGEDSTGLGGKASKAATAPRNPTGYSILGPRQLCSISHFDAGERGVTMCTGALYEYPYGGMICAKSPGDAVSCPRPWP</sequence>